<proteinExistence type="predicted"/>
<dbReference type="InterPro" id="IPR046798">
    <property type="entry name" value="2OG-FeII_Oxy_6"/>
</dbReference>
<name>A0AA38NUS9_9AGAR</name>
<dbReference type="AlphaFoldDB" id="A0AA38NUS9"/>
<feature type="domain" description="Tet-like 2OG-Fe(II) oxygenase" evidence="1">
    <location>
        <begin position="12"/>
        <end position="105"/>
    </location>
</feature>
<dbReference type="Pfam" id="PF20515">
    <property type="entry name" value="2OG-FeII_Oxy_6"/>
    <property type="match status" value="1"/>
</dbReference>
<keyword evidence="3" id="KW-1185">Reference proteome</keyword>
<comment type="caution">
    <text evidence="2">The sequence shown here is derived from an EMBL/GenBank/DDBJ whole genome shotgun (WGS) entry which is preliminary data.</text>
</comment>
<sequence length="159" mass="17913">MEIWLAGGEAQTPFANSLTITNGDFANYVHRDRDAIDIAFGMWWTASRENQRRPWTIDEEYDHDSIKGGEFLIAEYGIAVDFPKTKGLVEIFWRGKKDYHVTMQSDSPPRLTRFGTSVQITQSAVRGMRALQRHGLDPARVVGHEDRVNGAGDAISDSE</sequence>
<organism evidence="2 3">
    <name type="scientific">Lentinula raphanica</name>
    <dbReference type="NCBI Taxonomy" id="153919"/>
    <lineage>
        <taxon>Eukaryota</taxon>
        <taxon>Fungi</taxon>
        <taxon>Dikarya</taxon>
        <taxon>Basidiomycota</taxon>
        <taxon>Agaricomycotina</taxon>
        <taxon>Agaricomycetes</taxon>
        <taxon>Agaricomycetidae</taxon>
        <taxon>Agaricales</taxon>
        <taxon>Marasmiineae</taxon>
        <taxon>Omphalotaceae</taxon>
        <taxon>Lentinula</taxon>
    </lineage>
</organism>
<reference evidence="2" key="1">
    <citation type="submission" date="2022-08" db="EMBL/GenBank/DDBJ databases">
        <authorList>
            <consortium name="DOE Joint Genome Institute"/>
            <person name="Min B."/>
            <person name="Riley R."/>
            <person name="Sierra-Patev S."/>
            <person name="Naranjo-Ortiz M."/>
            <person name="Looney B."/>
            <person name="Konkel Z."/>
            <person name="Slot J.C."/>
            <person name="Sakamoto Y."/>
            <person name="Steenwyk J.L."/>
            <person name="Rokas A."/>
            <person name="Carro J."/>
            <person name="Camarero S."/>
            <person name="Ferreira P."/>
            <person name="Molpeceres G."/>
            <person name="Ruiz-Duenas F.J."/>
            <person name="Serrano A."/>
            <person name="Henrissat B."/>
            <person name="Drula E."/>
            <person name="Hughes K.W."/>
            <person name="Mata J.L."/>
            <person name="Ishikawa N.K."/>
            <person name="Vargas-Isla R."/>
            <person name="Ushijima S."/>
            <person name="Smith C.A."/>
            <person name="Ahrendt S."/>
            <person name="Andreopoulos W."/>
            <person name="He G."/>
            <person name="Labutti K."/>
            <person name="Lipzen A."/>
            <person name="Ng V."/>
            <person name="Sandor L."/>
            <person name="Barry K."/>
            <person name="Martinez A.T."/>
            <person name="Xiao Y."/>
            <person name="Gibbons J.G."/>
            <person name="Terashima K."/>
            <person name="Hibbett D.S."/>
            <person name="Grigoriev I.V."/>
        </authorList>
    </citation>
    <scope>NUCLEOTIDE SEQUENCE</scope>
    <source>
        <strain evidence="2">TFB9207</strain>
    </source>
</reference>
<dbReference type="EMBL" id="MU807917">
    <property type="protein sequence ID" value="KAJ3831018.1"/>
    <property type="molecule type" value="Genomic_DNA"/>
</dbReference>
<evidence type="ECO:0000259" key="1">
    <source>
        <dbReference type="Pfam" id="PF20515"/>
    </source>
</evidence>
<protein>
    <recommendedName>
        <fullName evidence="1">Tet-like 2OG-Fe(II) oxygenase domain-containing protein</fullName>
    </recommendedName>
</protein>
<gene>
    <name evidence="2" type="ORF">F5878DRAFT_729718</name>
</gene>
<accession>A0AA38NUS9</accession>
<dbReference type="Proteomes" id="UP001163846">
    <property type="component" value="Unassembled WGS sequence"/>
</dbReference>
<evidence type="ECO:0000313" key="2">
    <source>
        <dbReference type="EMBL" id="KAJ3831018.1"/>
    </source>
</evidence>
<evidence type="ECO:0000313" key="3">
    <source>
        <dbReference type="Proteomes" id="UP001163846"/>
    </source>
</evidence>